<feature type="transmembrane region" description="Helical" evidence="1">
    <location>
        <begin position="305"/>
        <end position="326"/>
    </location>
</feature>
<dbReference type="eggNOG" id="ENOG50309IQ">
    <property type="taxonomic scope" value="Bacteria"/>
</dbReference>
<evidence type="ECO:0000313" key="3">
    <source>
        <dbReference type="Proteomes" id="UP000000742"/>
    </source>
</evidence>
<dbReference type="STRING" id="491915.Aflv_2811"/>
<feature type="transmembrane region" description="Helical" evidence="1">
    <location>
        <begin position="426"/>
        <end position="448"/>
    </location>
</feature>
<feature type="transmembrane region" description="Helical" evidence="1">
    <location>
        <begin position="12"/>
        <end position="29"/>
    </location>
</feature>
<keyword evidence="1" id="KW-0472">Membrane</keyword>
<reference evidence="2 3" key="1">
    <citation type="journal article" date="2008" name="Genome Biol.">
        <title>Encapsulated in silica: genome, proteome and physiology of the thermophilic bacterium Anoxybacillus flavithermus WK1.</title>
        <authorList>
            <person name="Saw J.H."/>
            <person name="Mountain B.W."/>
            <person name="Feng L."/>
            <person name="Omelchenko M.V."/>
            <person name="Hou S."/>
            <person name="Saito J.A."/>
            <person name="Stott M.B."/>
            <person name="Li D."/>
            <person name="Zhao G."/>
            <person name="Wu J."/>
            <person name="Galperin M.Y."/>
            <person name="Koonin E.V."/>
            <person name="Makarova K.S."/>
            <person name="Wolf Y.I."/>
            <person name="Rigden D.J."/>
            <person name="Dunfield P.F."/>
            <person name="Wang L."/>
            <person name="Alam M."/>
        </authorList>
    </citation>
    <scope>NUCLEOTIDE SEQUENCE [LARGE SCALE GENOMIC DNA]</scope>
    <source>
        <strain evidence="3">DSM 21510 / WK1</strain>
    </source>
</reference>
<organism evidence="2 3">
    <name type="scientific">Anoxybacillus flavithermus (strain DSM 21510 / WK1)</name>
    <dbReference type="NCBI Taxonomy" id="491915"/>
    <lineage>
        <taxon>Bacteria</taxon>
        <taxon>Bacillati</taxon>
        <taxon>Bacillota</taxon>
        <taxon>Bacilli</taxon>
        <taxon>Bacillales</taxon>
        <taxon>Anoxybacillaceae</taxon>
        <taxon>Anoxybacillus</taxon>
    </lineage>
</organism>
<dbReference type="EMBL" id="CP000922">
    <property type="protein sequence ID" value="ACJ35164.1"/>
    <property type="molecule type" value="Genomic_DNA"/>
</dbReference>
<dbReference type="HOGENOM" id="CLU_547205_0_0_9"/>
<feature type="transmembrane region" description="Helical" evidence="1">
    <location>
        <begin position="460"/>
        <end position="482"/>
    </location>
</feature>
<feature type="transmembrane region" description="Helical" evidence="1">
    <location>
        <begin position="234"/>
        <end position="251"/>
    </location>
</feature>
<dbReference type="KEGG" id="afl:Aflv_2811"/>
<evidence type="ECO:0000256" key="1">
    <source>
        <dbReference type="SAM" id="Phobius"/>
    </source>
</evidence>
<feature type="transmembrane region" description="Helical" evidence="1">
    <location>
        <begin position="396"/>
        <end position="419"/>
    </location>
</feature>
<dbReference type="Proteomes" id="UP000000742">
    <property type="component" value="Chromosome"/>
</dbReference>
<accession>B7GMR2</accession>
<feature type="transmembrane region" description="Helical" evidence="1">
    <location>
        <begin position="61"/>
        <end position="84"/>
    </location>
</feature>
<protein>
    <submittedName>
        <fullName evidence="2">Membrane protein, predicted permease</fullName>
    </submittedName>
</protein>
<feature type="transmembrane region" description="Helical" evidence="1">
    <location>
        <begin position="104"/>
        <end position="123"/>
    </location>
</feature>
<keyword evidence="1" id="KW-0812">Transmembrane</keyword>
<dbReference type="AlphaFoldDB" id="B7GMR2"/>
<feature type="transmembrane region" description="Helical" evidence="1">
    <location>
        <begin position="355"/>
        <end position="376"/>
    </location>
</feature>
<evidence type="ECO:0000313" key="2">
    <source>
        <dbReference type="EMBL" id="ACJ35164.1"/>
    </source>
</evidence>
<gene>
    <name evidence="2" type="ordered locus">Aflv_2811</name>
</gene>
<feature type="transmembrane region" description="Helical" evidence="1">
    <location>
        <begin position="159"/>
        <end position="182"/>
    </location>
</feature>
<name>B7GMR2_ANOFW</name>
<keyword evidence="1" id="KW-1133">Transmembrane helix</keyword>
<sequence length="487" mass="58682">MKCMFRIFHSKLDYFKWSVVACIIYLYSLRSKEYIFFLSYTGKKEVNIWDFIISYFGNPYLVTYFIFPFLCFYSVFYIVSYYEYVVLIRLGSLNRWVYQTTIRFLEILITTIFIWSCVSLILLKGVSFSSSWSTLSKDYMLLTETQTIQKFIHDPFVAFLWQILLLFFFFICLHIIFCFFYLLIQRVRVLIVFVFSIWVYTIVSFKRFPNHLGEFKIPSYFSLTQTLETFRHQAFPFFVFFFIACVLVVLWNRRRIMEFFSQYKHMVLFLLTVFVVMWVQQSKNMKTSMDFFGVVFLGTTKHLRLLPLLTYMIIYVGFVYIVNVCWEREKKNMIYYELIRYSSVLKWLKKETLMVTWLALLYLVFLFFVSLAISLLKGLSFRFFTSFQQDISLFSLLYHFFINGYLQIVVYVLFVMLFNFLTRNRFYGIALLVIITGCSTSPFIPFKLNSLIYVFEGRSVYLISLVLILWLTGIVMSISLLLRRKMF</sequence>
<proteinExistence type="predicted"/>
<feature type="transmembrane region" description="Helical" evidence="1">
    <location>
        <begin position="189"/>
        <end position="208"/>
    </location>
</feature>
<feature type="transmembrane region" description="Helical" evidence="1">
    <location>
        <begin position="263"/>
        <end position="280"/>
    </location>
</feature>